<evidence type="ECO:0000313" key="1">
    <source>
        <dbReference type="EMBL" id="MCP1676117.1"/>
    </source>
</evidence>
<organism evidence="1 2">
    <name type="scientific">Natronocella acetinitrilica</name>
    <dbReference type="NCBI Taxonomy" id="414046"/>
    <lineage>
        <taxon>Bacteria</taxon>
        <taxon>Pseudomonadati</taxon>
        <taxon>Pseudomonadota</taxon>
        <taxon>Gammaproteobacteria</taxon>
        <taxon>Chromatiales</taxon>
        <taxon>Ectothiorhodospiraceae</taxon>
        <taxon>Natronocella</taxon>
    </lineage>
</organism>
<protein>
    <submittedName>
        <fullName evidence="1">Uncharacterized protein</fullName>
    </submittedName>
</protein>
<evidence type="ECO:0000313" key="2">
    <source>
        <dbReference type="Proteomes" id="UP001205843"/>
    </source>
</evidence>
<comment type="caution">
    <text evidence="1">The sequence shown here is derived from an EMBL/GenBank/DDBJ whole genome shotgun (WGS) entry which is preliminary data.</text>
</comment>
<sequence>MSRFRCTVEYRLNNGSIHHDTRVFDAGDGHAAAEMARQAWVGEHEPGPDGEAGEVEEIVCMVVEDDQH</sequence>
<dbReference type="EMBL" id="JALJXV010000008">
    <property type="protein sequence ID" value="MCP1676117.1"/>
    <property type="molecule type" value="Genomic_DNA"/>
</dbReference>
<dbReference type="AlphaFoldDB" id="A0AAE3KH95"/>
<keyword evidence="2" id="KW-1185">Reference proteome</keyword>
<name>A0AAE3KH95_9GAMM</name>
<dbReference type="RefSeq" id="WP_253480900.1">
    <property type="nucleotide sequence ID" value="NZ_JALJXV010000008.1"/>
</dbReference>
<dbReference type="Proteomes" id="UP001205843">
    <property type="component" value="Unassembled WGS sequence"/>
</dbReference>
<proteinExistence type="predicted"/>
<accession>A0AAE3KH95</accession>
<reference evidence="1" key="1">
    <citation type="submission" date="2022-03" db="EMBL/GenBank/DDBJ databases">
        <title>Genomic Encyclopedia of Type Strains, Phase III (KMG-III): the genomes of soil and plant-associated and newly described type strains.</title>
        <authorList>
            <person name="Whitman W."/>
        </authorList>
    </citation>
    <scope>NUCLEOTIDE SEQUENCE</scope>
    <source>
        <strain evidence="1">ANL 6-2</strain>
    </source>
</reference>
<gene>
    <name evidence="1" type="ORF">J2T57_003276</name>
</gene>